<name>A0ABY4W497_9PROT</name>
<organism evidence="3 4">
    <name type="scientific">Sneathiella marina</name>
    <dbReference type="NCBI Taxonomy" id="2950108"/>
    <lineage>
        <taxon>Bacteria</taxon>
        <taxon>Pseudomonadati</taxon>
        <taxon>Pseudomonadota</taxon>
        <taxon>Alphaproteobacteria</taxon>
        <taxon>Sneathiellales</taxon>
        <taxon>Sneathiellaceae</taxon>
        <taxon>Sneathiella</taxon>
    </lineage>
</organism>
<dbReference type="RefSeq" id="WP_251935188.1">
    <property type="nucleotide sequence ID" value="NZ_CP098747.1"/>
</dbReference>
<evidence type="ECO:0000259" key="2">
    <source>
        <dbReference type="Pfam" id="PF13670"/>
    </source>
</evidence>
<feature type="signal peptide" evidence="1">
    <location>
        <begin position="1"/>
        <end position="22"/>
    </location>
</feature>
<feature type="chain" id="PRO_5045385967" evidence="1">
    <location>
        <begin position="23"/>
        <end position="85"/>
    </location>
</feature>
<accession>A0ABY4W497</accession>
<evidence type="ECO:0000256" key="1">
    <source>
        <dbReference type="SAM" id="SignalP"/>
    </source>
</evidence>
<feature type="domain" description="PepSY" evidence="2">
    <location>
        <begin position="9"/>
        <end position="83"/>
    </location>
</feature>
<keyword evidence="4" id="KW-1185">Reference proteome</keyword>
<evidence type="ECO:0000313" key="3">
    <source>
        <dbReference type="EMBL" id="USG61863.1"/>
    </source>
</evidence>
<dbReference type="InterPro" id="IPR025711">
    <property type="entry name" value="PepSY"/>
</dbReference>
<dbReference type="EMBL" id="CP098747">
    <property type="protein sequence ID" value="USG61863.1"/>
    <property type="molecule type" value="Genomic_DNA"/>
</dbReference>
<keyword evidence="1" id="KW-0732">Signal</keyword>
<protein>
    <submittedName>
        <fullName evidence="3">PepSY domain-containing protein</fullName>
    </submittedName>
</protein>
<reference evidence="3" key="1">
    <citation type="submission" date="2022-06" db="EMBL/GenBank/DDBJ databases">
        <title>Sneathiella actinostolidae sp. nov., isolated from a sea anemonein the Western Pacific Ocean.</title>
        <authorList>
            <person name="Wei M.J."/>
        </authorList>
    </citation>
    <scope>NUCLEOTIDE SEQUENCE</scope>
    <source>
        <strain evidence="3">PHK-P5</strain>
    </source>
</reference>
<dbReference type="Proteomes" id="UP001056291">
    <property type="component" value="Chromosome"/>
</dbReference>
<proteinExistence type="predicted"/>
<sequence length="85" mass="9680">MYTKFMIIPFVAATTFSFSALASSVPPANSMALSDVLQSVERQFSPTYIDEVNWDDDGYWEVEYVDQYGSKREIKIDPITGDVRK</sequence>
<gene>
    <name evidence="3" type="ORF">NBZ79_02600</name>
</gene>
<dbReference type="Pfam" id="PF13670">
    <property type="entry name" value="PepSY_2"/>
    <property type="match status" value="1"/>
</dbReference>
<evidence type="ECO:0000313" key="4">
    <source>
        <dbReference type="Proteomes" id="UP001056291"/>
    </source>
</evidence>